<comment type="caution">
    <text evidence="1">The sequence shown here is derived from an EMBL/GenBank/DDBJ whole genome shotgun (WGS) entry which is preliminary data.</text>
</comment>
<name>A0A2I1GLB7_9GLOM</name>
<evidence type="ECO:0000313" key="1">
    <source>
        <dbReference type="EMBL" id="PKY47407.1"/>
    </source>
</evidence>
<sequence length="890" mass="100972">MIASVNCLILGEASKTNFNVVVDEVYTNDDKIDVAFDKFTVSNFKELLFRRKKVKRAVQDHDSMDLYKVKLRLPNLKDKIYTKDEIEDLGAMMESMVEFKEYFNNDDKKPKSKCLHIFIVPTIVAPATVGPSQQGISQVTTPKPKDIFKEFLNSKHGQFLKTYIKNNDPLPSYESRIQLKPTVPASSTGERPSLLKYNLPGGDEKHEPITRVSDVQSAIAKAKNNLLIFLGTSGCGKTRTCYELLCENWGLYFVASRKGNGGSADIEKIQTYLETKMTEDFEQTRKRALGIVRCAILSRLLILNYCLKSASAFNKQRWLLIQTCQDIFGKLYDYNDDMFVALMLKLNTCTPLSVMTYIDNIYQEISVNKTFVIILDETQVLETVLKGKFKSRTGKQKRSLLSPIIQALRQPAPSMVNYCVIPCGSGLGILSLEDVRISGISKPETEIPKFTEFGGWQDIAHVKNYVNNLVSLTDNEYNCLYNHFRGRFRPIVTCVEDIIMGLPAEDVIDVHWKVLTKASDNDQSLYHQLCRIIKMERPNHVLSTNILNLYKSVTLAYYYSGGPFLFTDTSQMSLVESGFGRLQFVNPPTISHLRQACKGIDEDKLRISSVNVDLLHPALEGKKSLVAYVDEPFALTAGFNFFKDHDSLPKDILNMMSKVNNASSWGTLWQMYLPDEFEQIFNGRSDIRNMPVFAEVAKKYNLPAFCIGSPKIAKSSDVTVPRVANASAGYTLDKFFNESPETRPTFYFPEDRCGPDIIFFVEFEQVTVPVFVQVKLRYVVKEMAKALSTIHPHMFYKNKNGVVYDEKLNKPIIDKIVKICEVGSIGLLVAYPADVFQESYVTNNHLHDLRNRSSNQQLIGIIDHKNASTVFRGDHLQFLDELKGTAKERN</sequence>
<dbReference type="VEuPathDB" id="FungiDB:RhiirA1_463055"/>
<dbReference type="AlphaFoldDB" id="A0A2I1GLB7"/>
<dbReference type="VEuPathDB" id="FungiDB:RhiirFUN_003946"/>
<dbReference type="VEuPathDB" id="FungiDB:FUN_014304"/>
<gene>
    <name evidence="1" type="ORF">RhiirA4_543936</name>
</gene>
<evidence type="ECO:0000313" key="2">
    <source>
        <dbReference type="Proteomes" id="UP000234323"/>
    </source>
</evidence>
<organism evidence="1 2">
    <name type="scientific">Rhizophagus irregularis</name>
    <dbReference type="NCBI Taxonomy" id="588596"/>
    <lineage>
        <taxon>Eukaryota</taxon>
        <taxon>Fungi</taxon>
        <taxon>Fungi incertae sedis</taxon>
        <taxon>Mucoromycota</taxon>
        <taxon>Glomeromycotina</taxon>
        <taxon>Glomeromycetes</taxon>
        <taxon>Glomerales</taxon>
        <taxon>Glomeraceae</taxon>
        <taxon>Rhizophagus</taxon>
    </lineage>
</organism>
<protein>
    <recommendedName>
        <fullName evidence="3">Crinkler family protein</fullName>
    </recommendedName>
</protein>
<accession>A0A2I1GLB7</accession>
<proteinExistence type="predicted"/>
<keyword evidence="2" id="KW-1185">Reference proteome</keyword>
<dbReference type="Proteomes" id="UP000234323">
    <property type="component" value="Unassembled WGS sequence"/>
</dbReference>
<reference evidence="1 2" key="1">
    <citation type="submission" date="2015-10" db="EMBL/GenBank/DDBJ databases">
        <title>Genome analyses suggest a sexual origin of heterokaryosis in a supposedly ancient asexual fungus.</title>
        <authorList>
            <person name="Ropars J."/>
            <person name="Sedzielewska K."/>
            <person name="Noel J."/>
            <person name="Charron P."/>
            <person name="Farinelli L."/>
            <person name="Marton T."/>
            <person name="Kruger M."/>
            <person name="Pelin A."/>
            <person name="Brachmann A."/>
            <person name="Corradi N."/>
        </authorList>
    </citation>
    <scope>NUCLEOTIDE SEQUENCE [LARGE SCALE GENOMIC DNA]</scope>
    <source>
        <strain evidence="1 2">A4</strain>
    </source>
</reference>
<dbReference type="EMBL" id="LLXI01000543">
    <property type="protein sequence ID" value="PKY47407.1"/>
    <property type="molecule type" value="Genomic_DNA"/>
</dbReference>
<evidence type="ECO:0008006" key="3">
    <source>
        <dbReference type="Google" id="ProtNLM"/>
    </source>
</evidence>
<dbReference type="VEuPathDB" id="FungiDB:RhiirFUN_025054"/>